<protein>
    <submittedName>
        <fullName evidence="4">Polyhydroxyalkanoate synthesis repressor PhaR</fullName>
    </submittedName>
</protein>
<evidence type="ECO:0000259" key="3">
    <source>
        <dbReference type="Pfam" id="PF07879"/>
    </source>
</evidence>
<proteinExistence type="predicted"/>
<evidence type="ECO:0000313" key="4">
    <source>
        <dbReference type="EMBL" id="ROR35065.1"/>
    </source>
</evidence>
<feature type="domain" description="PHA accumulation regulator DNA-binding N-terminal" evidence="3">
    <location>
        <begin position="6"/>
        <end position="65"/>
    </location>
</feature>
<dbReference type="InterPro" id="IPR010134">
    <property type="entry name" value="PHA_reg_PhaR"/>
</dbReference>
<dbReference type="OrthoDB" id="9795345at2"/>
<dbReference type="Pfam" id="PF05233">
    <property type="entry name" value="PHB_acc"/>
    <property type="match status" value="1"/>
</dbReference>
<sequence length="171" mass="19652">MSDPRIIKKYPNRRLYDTAISSYITLGDVRQLVLDGVDFRVVDARSGEDLTRSILLQIIAEQEEGGTPVFTTDLLTRIIRFYGDSLQGVMTRYLERSMELFVEQQQTLREQMRELVSRTPVSVMAELTQRNLELWREMQEAFLQGVKPPQEGGDGTAETRDHTARSRRKGA</sequence>
<dbReference type="EMBL" id="RJVI01000001">
    <property type="protein sequence ID" value="ROR35065.1"/>
    <property type="molecule type" value="Genomic_DNA"/>
</dbReference>
<dbReference type="InterPro" id="IPR007897">
    <property type="entry name" value="PHB_accumulat"/>
</dbReference>
<dbReference type="InterPro" id="IPR012909">
    <property type="entry name" value="PHA_DNA-bd_N"/>
</dbReference>
<dbReference type="AlphaFoldDB" id="A0A3N1Y8G2"/>
<reference evidence="4 5" key="1">
    <citation type="submission" date="2018-11" db="EMBL/GenBank/DDBJ databases">
        <title>Genomic Encyclopedia of Type Strains, Phase IV (KMG-IV): sequencing the most valuable type-strain genomes for metagenomic binning, comparative biology and taxonomic classification.</title>
        <authorList>
            <person name="Goeker M."/>
        </authorList>
    </citation>
    <scope>NUCLEOTIDE SEQUENCE [LARGE SCALE GENOMIC DNA]</scope>
    <source>
        <strain evidence="4 5">DSM 100275</strain>
    </source>
</reference>
<evidence type="ECO:0000259" key="2">
    <source>
        <dbReference type="Pfam" id="PF05233"/>
    </source>
</evidence>
<gene>
    <name evidence="4" type="ORF">EDC57_0982</name>
</gene>
<dbReference type="NCBIfam" id="TIGR01848">
    <property type="entry name" value="PHA_reg_PhaR"/>
    <property type="match status" value="1"/>
</dbReference>
<dbReference type="GO" id="GO:0006355">
    <property type="term" value="P:regulation of DNA-templated transcription"/>
    <property type="evidence" value="ECO:0007669"/>
    <property type="project" value="InterPro"/>
</dbReference>
<name>A0A3N1Y8G2_9GAMM</name>
<keyword evidence="5" id="KW-1185">Reference proteome</keyword>
<dbReference type="Pfam" id="PF07879">
    <property type="entry name" value="PHB_acc_N"/>
    <property type="match status" value="1"/>
</dbReference>
<feature type="region of interest" description="Disordered" evidence="1">
    <location>
        <begin position="145"/>
        <end position="171"/>
    </location>
</feature>
<evidence type="ECO:0000313" key="5">
    <source>
        <dbReference type="Proteomes" id="UP000276634"/>
    </source>
</evidence>
<dbReference type="Proteomes" id="UP000276634">
    <property type="component" value="Unassembled WGS sequence"/>
</dbReference>
<feature type="domain" description="PHB accumulation regulatory" evidence="2">
    <location>
        <begin position="70"/>
        <end position="109"/>
    </location>
</feature>
<comment type="caution">
    <text evidence="4">The sequence shown here is derived from an EMBL/GenBank/DDBJ whole genome shotgun (WGS) entry which is preliminary data.</text>
</comment>
<evidence type="ECO:0000256" key="1">
    <source>
        <dbReference type="SAM" id="MobiDB-lite"/>
    </source>
</evidence>
<organism evidence="4 5">
    <name type="scientific">Inmirania thermothiophila</name>
    <dbReference type="NCBI Taxonomy" id="1750597"/>
    <lineage>
        <taxon>Bacteria</taxon>
        <taxon>Pseudomonadati</taxon>
        <taxon>Pseudomonadota</taxon>
        <taxon>Gammaproteobacteria</taxon>
        <taxon>Chromatiales</taxon>
        <taxon>Ectothiorhodospiraceae</taxon>
        <taxon>Inmirania</taxon>
    </lineage>
</organism>
<dbReference type="RefSeq" id="WP_123400712.1">
    <property type="nucleotide sequence ID" value="NZ_RJVI01000001.1"/>
</dbReference>
<accession>A0A3N1Y8G2</accession>